<dbReference type="Pfam" id="PF00501">
    <property type="entry name" value="AMP-binding"/>
    <property type="match status" value="1"/>
</dbReference>
<evidence type="ECO:0000256" key="1">
    <source>
        <dbReference type="ARBA" id="ARBA00001957"/>
    </source>
</evidence>
<dbReference type="RefSeq" id="WP_285606895.1">
    <property type="nucleotide sequence ID" value="NZ_BSSD01000001.1"/>
</dbReference>
<keyword evidence="2" id="KW-0596">Phosphopantetheine</keyword>
<dbReference type="GO" id="GO:0031177">
    <property type="term" value="F:phosphopantetheine binding"/>
    <property type="evidence" value="ECO:0007669"/>
    <property type="project" value="InterPro"/>
</dbReference>
<dbReference type="Gene3D" id="1.10.1200.10">
    <property type="entry name" value="ACP-like"/>
    <property type="match status" value="1"/>
</dbReference>
<dbReference type="InterPro" id="IPR042099">
    <property type="entry name" value="ANL_N_sf"/>
</dbReference>
<reference evidence="7" key="1">
    <citation type="submission" date="2023-02" db="EMBL/GenBank/DDBJ databases">
        <title>Actinokineospora globicatena NBRC 15670.</title>
        <authorList>
            <person name="Ichikawa N."/>
            <person name="Sato H."/>
            <person name="Tonouchi N."/>
        </authorList>
    </citation>
    <scope>NUCLEOTIDE SEQUENCE</scope>
    <source>
        <strain evidence="7">NBRC 15670</strain>
    </source>
</reference>
<keyword evidence="4" id="KW-0436">Ligase</keyword>
<dbReference type="GO" id="GO:0044550">
    <property type="term" value="P:secondary metabolite biosynthetic process"/>
    <property type="evidence" value="ECO:0007669"/>
    <property type="project" value="TreeGrafter"/>
</dbReference>
<evidence type="ECO:0000256" key="2">
    <source>
        <dbReference type="ARBA" id="ARBA00022450"/>
    </source>
</evidence>
<proteinExistence type="predicted"/>
<dbReference type="PANTHER" id="PTHR45527:SF1">
    <property type="entry name" value="FATTY ACID SYNTHASE"/>
    <property type="match status" value="1"/>
</dbReference>
<evidence type="ECO:0000259" key="6">
    <source>
        <dbReference type="PROSITE" id="PS50075"/>
    </source>
</evidence>
<dbReference type="InterPro" id="IPR000873">
    <property type="entry name" value="AMP-dep_synth/lig_dom"/>
</dbReference>
<evidence type="ECO:0000313" key="8">
    <source>
        <dbReference type="Proteomes" id="UP001165042"/>
    </source>
</evidence>
<dbReference type="Gene3D" id="3.30.559.10">
    <property type="entry name" value="Chloramphenicol acetyltransferase-like domain"/>
    <property type="match status" value="1"/>
</dbReference>
<dbReference type="InterPro" id="IPR009081">
    <property type="entry name" value="PP-bd_ACP"/>
</dbReference>
<dbReference type="Proteomes" id="UP001165042">
    <property type="component" value="Unassembled WGS sequence"/>
</dbReference>
<dbReference type="Gene3D" id="3.30.300.30">
    <property type="match status" value="1"/>
</dbReference>
<dbReference type="SUPFAM" id="SSF47336">
    <property type="entry name" value="ACP-like"/>
    <property type="match status" value="1"/>
</dbReference>
<evidence type="ECO:0000256" key="5">
    <source>
        <dbReference type="SAM" id="MobiDB-lite"/>
    </source>
</evidence>
<dbReference type="InterPro" id="IPR036736">
    <property type="entry name" value="ACP-like_sf"/>
</dbReference>
<dbReference type="InterPro" id="IPR045851">
    <property type="entry name" value="AMP-bd_C_sf"/>
</dbReference>
<evidence type="ECO:0000256" key="4">
    <source>
        <dbReference type="ARBA" id="ARBA00022598"/>
    </source>
</evidence>
<dbReference type="InterPro" id="IPR010080">
    <property type="entry name" value="Thioester_reductase-like_dom"/>
</dbReference>
<organism evidence="7 8">
    <name type="scientific">Actinokineospora globicatena</name>
    <dbReference type="NCBI Taxonomy" id="103729"/>
    <lineage>
        <taxon>Bacteria</taxon>
        <taxon>Bacillati</taxon>
        <taxon>Actinomycetota</taxon>
        <taxon>Actinomycetes</taxon>
        <taxon>Pseudonocardiales</taxon>
        <taxon>Pseudonocardiaceae</taxon>
        <taxon>Actinokineospora</taxon>
    </lineage>
</organism>
<protein>
    <submittedName>
        <fullName evidence="7">Non-ribosomal peptide synthetase</fullName>
    </submittedName>
</protein>
<evidence type="ECO:0000256" key="3">
    <source>
        <dbReference type="ARBA" id="ARBA00022553"/>
    </source>
</evidence>
<comment type="cofactor">
    <cofactor evidence="1">
        <name>pantetheine 4'-phosphate</name>
        <dbReference type="ChEBI" id="CHEBI:47942"/>
    </cofactor>
</comment>
<feature type="region of interest" description="Disordered" evidence="5">
    <location>
        <begin position="1433"/>
        <end position="1467"/>
    </location>
</feature>
<dbReference type="Pfam" id="PF07993">
    <property type="entry name" value="NAD_binding_4"/>
    <property type="match status" value="1"/>
</dbReference>
<dbReference type="InterPro" id="IPR036291">
    <property type="entry name" value="NAD(P)-bd_dom_sf"/>
</dbReference>
<dbReference type="EMBL" id="BSSD01000001">
    <property type="protein sequence ID" value="GLW89543.1"/>
    <property type="molecule type" value="Genomic_DNA"/>
</dbReference>
<name>A0A9W6QFL0_9PSEU</name>
<dbReference type="GO" id="GO:0008610">
    <property type="term" value="P:lipid biosynthetic process"/>
    <property type="evidence" value="ECO:0007669"/>
    <property type="project" value="UniProtKB-ARBA"/>
</dbReference>
<dbReference type="Gene3D" id="3.40.50.12780">
    <property type="entry name" value="N-terminal domain of ligase-like"/>
    <property type="match status" value="1"/>
</dbReference>
<dbReference type="NCBIfam" id="TIGR01733">
    <property type="entry name" value="AA-adenyl-dom"/>
    <property type="match status" value="1"/>
</dbReference>
<dbReference type="InterPro" id="IPR010071">
    <property type="entry name" value="AA_adenyl_dom"/>
</dbReference>
<keyword evidence="3" id="KW-0597">Phosphoprotein</keyword>
<dbReference type="GO" id="GO:0043041">
    <property type="term" value="P:amino acid activation for nonribosomal peptide biosynthetic process"/>
    <property type="evidence" value="ECO:0007669"/>
    <property type="project" value="TreeGrafter"/>
</dbReference>
<dbReference type="Pfam" id="PF00668">
    <property type="entry name" value="Condensation"/>
    <property type="match status" value="1"/>
</dbReference>
<accession>A0A9W6QFL0</accession>
<dbReference type="PANTHER" id="PTHR45527">
    <property type="entry name" value="NONRIBOSOMAL PEPTIDE SYNTHETASE"/>
    <property type="match status" value="1"/>
</dbReference>
<dbReference type="CDD" id="cd05235">
    <property type="entry name" value="SDR_e1"/>
    <property type="match status" value="1"/>
</dbReference>
<dbReference type="SUPFAM" id="SSF56801">
    <property type="entry name" value="Acetyl-CoA synthetase-like"/>
    <property type="match status" value="1"/>
</dbReference>
<dbReference type="SMART" id="SM00823">
    <property type="entry name" value="PKS_PP"/>
    <property type="match status" value="1"/>
</dbReference>
<dbReference type="NCBIfam" id="TIGR01746">
    <property type="entry name" value="Thioester-redct"/>
    <property type="match status" value="1"/>
</dbReference>
<comment type="caution">
    <text evidence="7">The sequence shown here is derived from an EMBL/GenBank/DDBJ whole genome shotgun (WGS) entry which is preliminary data.</text>
</comment>
<feature type="compositionally biased region" description="Low complexity" evidence="5">
    <location>
        <begin position="1448"/>
        <end position="1459"/>
    </location>
</feature>
<dbReference type="InterPro" id="IPR020806">
    <property type="entry name" value="PKS_PP-bd"/>
</dbReference>
<keyword evidence="8" id="KW-1185">Reference proteome</keyword>
<dbReference type="InterPro" id="IPR013120">
    <property type="entry name" value="FAR_NAD-bd"/>
</dbReference>
<dbReference type="GO" id="GO:0005737">
    <property type="term" value="C:cytoplasm"/>
    <property type="evidence" value="ECO:0007669"/>
    <property type="project" value="TreeGrafter"/>
</dbReference>
<dbReference type="InterPro" id="IPR001242">
    <property type="entry name" value="Condensation_dom"/>
</dbReference>
<dbReference type="SUPFAM" id="SSF52777">
    <property type="entry name" value="CoA-dependent acyltransferases"/>
    <property type="match status" value="2"/>
</dbReference>
<dbReference type="Gene3D" id="3.30.559.30">
    <property type="entry name" value="Nonribosomal peptide synthetase, condensation domain"/>
    <property type="match status" value="1"/>
</dbReference>
<sequence length="1467" mass="159420">MTATGHFSRAELDQRTERFPTSPAQAGLWFASTYGDDPTAYNQPLVLRPRVRLDHDHLVAALRFVHQDHSALRTTFDMAADGDVEQVVHADLAPIVDVRDQPRGHEGWVTEQVAEVAGTVFDLRGGPLVRVRHLRLVDERKSVLVFNVHHTVFDGMSWKPYLSQVEAAYTAIANGREPEREPRRQAVEAYARWSQRQASPATTAYWREKLADAPVATPIGLPGEERARNVTRHRVLDEEVTARLREFCTAEGVTTSMVFVALYLLLLHRHTRQDDVLVGMPITVREGADAGVVGHLTNTTVLRHRLAEDASVRDVLRAVKREVLEVLRHRHAPLEAVVGDLRGQGGVNGLSGSVDLFTAMVTVMPAEARRLDLPDWGVRTWDYTPGGAKYDLALVVDESPENYTVIIEHNSRSADGGAFAAHLVGRLETMLRGVVAGPDTLVRDLPWVSAAEERAIADLCERQADAPTLGTEVTSDLVSAAFARAGSDTALVADGVSLTYSELDRRVDSVAAGLAARGVGEARPVGVLLRPGLDLVTTILGILRAGGSYVTFDVGHPSERLSFALGDCGAEILVKAPDIDLAGVELPNGLAVVEPSDVDSGEKFAGGVSKSPTDPVYTVYTSGSTGRPKGVVLPEATLTNLVHNQDTMSAGRRMRTLQYMSPAFDVIAEEMFGTLCTGGTLVIPPADIRTDFVALAEFLAEQRIERAFFPYVALRELAAVLRSSTVDLSALREVYVTGERLTITDDLRAMFRRYPNARLSNIYGPSEAHLCTGEELPADPDSWPTLPSIGRVVAGVDARVLVDGDRQAPFGVEGELCVAGPVVSPGYLGLPEKTAQAMVDDPFAPGQLMYRTGDVVVLTPDGRLHYRGRADDQVKIRGYRVEPGEVEAVLERVLDVDAAVVVVVPAGADRALHAFVQGAEPADWRTRVGAELPGYMIPGQITRLDAIPVTPNGKTDYRALRTWLDDHEDTPDTPVEVDWSDAERAMAELWTEVLGDAPTTPDVDFFLLGGHSLLAARLHRLVRERLGADVALSALLNTPTVRGMTASLGDQGAPEAPDLRAETELDLTVGERTEPVDGVVLLTGATGFLGSHLLDELLRLDRRVSCLVRADTVDQARDRLRAAFDTFALDPARIDDVEVLLGDLSQPGLGLGEGFESIALSVREVYHCAAHINFVVPYHTVKRTNVDGLRHLLDLCARNRTPLRLISTLGVFPPDSSPDTVAEPEVPGDPASLGIGYSQSKWVAEHLALRAREAGLPVTIHRVGRIGGHSRTGACRHDDFFWLQLKGFALLGRYPDDMVEAAPVDLLPVDTVASAVIRLSEQRADNENWHVHHHVGLGWPEIIDSLRAMGYDMAPTTRSEWLTALERQAEDDDRGEGLGSLVPLMREGVMRLGTHTVDNARTRRALAEVGYPQPRQDPAWVHRMFDYFLARGAAPRPGADTPGEDTAGEGTAGEDTVGDVNRGGRDA</sequence>
<dbReference type="PROSITE" id="PS50075">
    <property type="entry name" value="CARRIER"/>
    <property type="match status" value="1"/>
</dbReference>
<feature type="compositionally biased region" description="Basic and acidic residues" evidence="5">
    <location>
        <begin position="8"/>
        <end position="18"/>
    </location>
</feature>
<gene>
    <name evidence="7" type="ORF">Aglo03_03590</name>
</gene>
<feature type="domain" description="Carrier" evidence="6">
    <location>
        <begin position="977"/>
        <end position="1052"/>
    </location>
</feature>
<feature type="region of interest" description="Disordered" evidence="5">
    <location>
        <begin position="1"/>
        <end position="20"/>
    </location>
</feature>
<dbReference type="SUPFAM" id="SSF51735">
    <property type="entry name" value="NAD(P)-binding Rossmann-fold domains"/>
    <property type="match status" value="1"/>
</dbReference>
<dbReference type="GO" id="GO:0016874">
    <property type="term" value="F:ligase activity"/>
    <property type="evidence" value="ECO:0007669"/>
    <property type="project" value="UniProtKB-KW"/>
</dbReference>
<dbReference type="InterPro" id="IPR023213">
    <property type="entry name" value="CAT-like_dom_sf"/>
</dbReference>
<evidence type="ECO:0000313" key="7">
    <source>
        <dbReference type="EMBL" id="GLW89543.1"/>
    </source>
</evidence>
<dbReference type="Pfam" id="PF00550">
    <property type="entry name" value="PP-binding"/>
    <property type="match status" value="1"/>
</dbReference>
<dbReference type="Gene3D" id="3.40.50.720">
    <property type="entry name" value="NAD(P)-binding Rossmann-like Domain"/>
    <property type="match status" value="1"/>
</dbReference>